<name>A0A2H3D1F6_ARMGA</name>
<dbReference type="STRING" id="47427.A0A2H3D1F6"/>
<gene>
    <name evidence="1" type="ORF">ARMGADRAFT_1121586</name>
</gene>
<dbReference type="InParanoid" id="A0A2H3D1F6"/>
<dbReference type="OrthoDB" id="542013at2759"/>
<proteinExistence type="predicted"/>
<evidence type="ECO:0000313" key="2">
    <source>
        <dbReference type="Proteomes" id="UP000217790"/>
    </source>
</evidence>
<accession>A0A2H3D1F6</accession>
<organism evidence="1 2">
    <name type="scientific">Armillaria gallica</name>
    <name type="common">Bulbous honey fungus</name>
    <name type="synonym">Armillaria bulbosa</name>
    <dbReference type="NCBI Taxonomy" id="47427"/>
    <lineage>
        <taxon>Eukaryota</taxon>
        <taxon>Fungi</taxon>
        <taxon>Dikarya</taxon>
        <taxon>Basidiomycota</taxon>
        <taxon>Agaricomycotina</taxon>
        <taxon>Agaricomycetes</taxon>
        <taxon>Agaricomycetidae</taxon>
        <taxon>Agaricales</taxon>
        <taxon>Marasmiineae</taxon>
        <taxon>Physalacriaceae</taxon>
        <taxon>Armillaria</taxon>
    </lineage>
</organism>
<reference evidence="2" key="1">
    <citation type="journal article" date="2017" name="Nat. Ecol. Evol.">
        <title>Genome expansion and lineage-specific genetic innovations in the forest pathogenic fungi Armillaria.</title>
        <authorList>
            <person name="Sipos G."/>
            <person name="Prasanna A.N."/>
            <person name="Walter M.C."/>
            <person name="O'Connor E."/>
            <person name="Balint B."/>
            <person name="Krizsan K."/>
            <person name="Kiss B."/>
            <person name="Hess J."/>
            <person name="Varga T."/>
            <person name="Slot J."/>
            <person name="Riley R."/>
            <person name="Boka B."/>
            <person name="Rigling D."/>
            <person name="Barry K."/>
            <person name="Lee J."/>
            <person name="Mihaltcheva S."/>
            <person name="LaButti K."/>
            <person name="Lipzen A."/>
            <person name="Waldron R."/>
            <person name="Moloney N.M."/>
            <person name="Sperisen C."/>
            <person name="Kredics L."/>
            <person name="Vagvoelgyi C."/>
            <person name="Patrignani A."/>
            <person name="Fitzpatrick D."/>
            <person name="Nagy I."/>
            <person name="Doyle S."/>
            <person name="Anderson J.B."/>
            <person name="Grigoriev I.V."/>
            <person name="Gueldener U."/>
            <person name="Muensterkoetter M."/>
            <person name="Nagy L.G."/>
        </authorList>
    </citation>
    <scope>NUCLEOTIDE SEQUENCE [LARGE SCALE GENOMIC DNA]</scope>
    <source>
        <strain evidence="2">Ar21-2</strain>
    </source>
</reference>
<dbReference type="Proteomes" id="UP000217790">
    <property type="component" value="Unassembled WGS sequence"/>
</dbReference>
<protein>
    <submittedName>
        <fullName evidence="1">Uncharacterized protein</fullName>
    </submittedName>
</protein>
<evidence type="ECO:0000313" key="1">
    <source>
        <dbReference type="EMBL" id="PBK87920.1"/>
    </source>
</evidence>
<dbReference type="AlphaFoldDB" id="A0A2H3D1F6"/>
<keyword evidence="2" id="KW-1185">Reference proteome</keyword>
<sequence length="186" mass="21020">MVIIELADFSSIVAFADRAEREPQRLNILAGMVRWEHEQVEGWERTKYPRSWFTHHSYDPKDALDISQALSHPETGHCCEQRALLDKSRYFDHKLLDVLIARSLQLHILAPPTITANSVNLGLFFEADLQKEDKELCLAFEAGSGQLVYGAVGTLDDKEKLHGKCIQMSEVVEESDFPIGKGVKIV</sequence>
<dbReference type="EMBL" id="KZ293676">
    <property type="protein sequence ID" value="PBK87920.1"/>
    <property type="molecule type" value="Genomic_DNA"/>
</dbReference>